<protein>
    <submittedName>
        <fullName evidence="5">DNA-binding transcriptional regulator, LacI/PurR family</fullName>
    </submittedName>
</protein>
<dbReference type="PROSITE" id="PS50949">
    <property type="entry name" value="HTH_GNTR"/>
    <property type="match status" value="1"/>
</dbReference>
<dbReference type="SUPFAM" id="SSF46785">
    <property type="entry name" value="Winged helix' DNA-binding domain"/>
    <property type="match status" value="1"/>
</dbReference>
<dbReference type="CDD" id="cd07377">
    <property type="entry name" value="WHTH_GntR"/>
    <property type="match status" value="1"/>
</dbReference>
<dbReference type="GO" id="GO:0003700">
    <property type="term" value="F:DNA-binding transcription factor activity"/>
    <property type="evidence" value="ECO:0007669"/>
    <property type="project" value="InterPro"/>
</dbReference>
<dbReference type="STRING" id="655355.SAMN05216283_10860"/>
<dbReference type="InterPro" id="IPR000524">
    <property type="entry name" value="Tscrpt_reg_HTH_GntR"/>
</dbReference>
<dbReference type="Gene3D" id="1.10.10.10">
    <property type="entry name" value="Winged helix-like DNA-binding domain superfamily/Winged helix DNA-binding domain"/>
    <property type="match status" value="1"/>
</dbReference>
<dbReference type="InterPro" id="IPR046335">
    <property type="entry name" value="LacI/GalR-like_sensor"/>
</dbReference>
<name>A0A1I2JFC5_9BACT</name>
<dbReference type="InterPro" id="IPR036390">
    <property type="entry name" value="WH_DNA-bd_sf"/>
</dbReference>
<reference evidence="5 6" key="1">
    <citation type="submission" date="2016-10" db="EMBL/GenBank/DDBJ databases">
        <authorList>
            <person name="de Groot N.N."/>
        </authorList>
    </citation>
    <scope>NUCLEOTIDE SEQUENCE [LARGE SCALE GENOMIC DNA]</scope>
    <source>
        <strain evidence="5 6">CGMCC 1.9156</strain>
    </source>
</reference>
<evidence type="ECO:0000256" key="3">
    <source>
        <dbReference type="ARBA" id="ARBA00023163"/>
    </source>
</evidence>
<evidence type="ECO:0000313" key="6">
    <source>
        <dbReference type="Proteomes" id="UP000198964"/>
    </source>
</evidence>
<dbReference type="Pfam" id="PF13377">
    <property type="entry name" value="Peripla_BP_3"/>
    <property type="match status" value="1"/>
</dbReference>
<dbReference type="Proteomes" id="UP000198964">
    <property type="component" value="Unassembled WGS sequence"/>
</dbReference>
<sequence>MKEAAFTFKLDESSAQTKMQQLIHAITEAISNGALHEGDFLPSVNKLSRESGLSRDTIFKAYTTLKHRSVIASTPTKGYFVSNESFKVMVLLDDFSAFKEQLYGSFRNALPENYTVDLLFHHYNPDVFEQLILNGLGRYSMYVVMNIRDERIEKVVRKIDPNKLLILDMGSPGVDEMAYIIQDFDEAFKSCLEQGLERIEQYQEFNLVFPASTPHPKMAIVAFNQFCEQHQLKGTVIHHLKDQPIQKGQVFLVIKDDDLVYIIKACREQGLKLGEDVGIISYNDSPMKEVVGEGITVISVDFEEMGEKAAHFVENKQKIFEVLPPRLILRNSL</sequence>
<dbReference type="GO" id="GO:0003677">
    <property type="term" value="F:DNA binding"/>
    <property type="evidence" value="ECO:0007669"/>
    <property type="project" value="UniProtKB-KW"/>
</dbReference>
<dbReference type="RefSeq" id="WP_093920577.1">
    <property type="nucleotide sequence ID" value="NZ_FONW01000008.1"/>
</dbReference>
<evidence type="ECO:0000256" key="2">
    <source>
        <dbReference type="ARBA" id="ARBA00023125"/>
    </source>
</evidence>
<dbReference type="InterPro" id="IPR036388">
    <property type="entry name" value="WH-like_DNA-bd_sf"/>
</dbReference>
<keyword evidence="3" id="KW-0804">Transcription</keyword>
<dbReference type="Gene3D" id="3.40.50.2300">
    <property type="match status" value="2"/>
</dbReference>
<evidence type="ECO:0000313" key="5">
    <source>
        <dbReference type="EMBL" id="SFF51361.1"/>
    </source>
</evidence>
<evidence type="ECO:0000256" key="1">
    <source>
        <dbReference type="ARBA" id="ARBA00023015"/>
    </source>
</evidence>
<dbReference type="AlphaFoldDB" id="A0A1I2JFC5"/>
<proteinExistence type="predicted"/>
<organism evidence="5 6">
    <name type="scientific">Sunxiuqinia elliptica</name>
    <dbReference type="NCBI Taxonomy" id="655355"/>
    <lineage>
        <taxon>Bacteria</taxon>
        <taxon>Pseudomonadati</taxon>
        <taxon>Bacteroidota</taxon>
        <taxon>Bacteroidia</taxon>
        <taxon>Marinilabiliales</taxon>
        <taxon>Prolixibacteraceae</taxon>
        <taxon>Sunxiuqinia</taxon>
    </lineage>
</organism>
<feature type="domain" description="HTH gntR-type" evidence="4">
    <location>
        <begin position="16"/>
        <end position="84"/>
    </location>
</feature>
<accession>A0A1I2JFC5</accession>
<evidence type="ECO:0000259" key="4">
    <source>
        <dbReference type="PROSITE" id="PS50949"/>
    </source>
</evidence>
<gene>
    <name evidence="5" type="ORF">SAMN05216283_10860</name>
</gene>
<dbReference type="PANTHER" id="PTHR38445">
    <property type="entry name" value="HTH-TYPE TRANSCRIPTIONAL REPRESSOR YTRA"/>
    <property type="match status" value="1"/>
</dbReference>
<dbReference type="InterPro" id="IPR028082">
    <property type="entry name" value="Peripla_BP_I"/>
</dbReference>
<dbReference type="SMART" id="SM00345">
    <property type="entry name" value="HTH_GNTR"/>
    <property type="match status" value="1"/>
</dbReference>
<dbReference type="Pfam" id="PF00392">
    <property type="entry name" value="GntR"/>
    <property type="match status" value="1"/>
</dbReference>
<dbReference type="EMBL" id="FONW01000008">
    <property type="protein sequence ID" value="SFF51361.1"/>
    <property type="molecule type" value="Genomic_DNA"/>
</dbReference>
<dbReference type="SUPFAM" id="SSF53822">
    <property type="entry name" value="Periplasmic binding protein-like I"/>
    <property type="match status" value="1"/>
</dbReference>
<keyword evidence="6" id="KW-1185">Reference proteome</keyword>
<dbReference type="PANTHER" id="PTHR38445:SF10">
    <property type="entry name" value="GNTR-FAMILY TRANSCRIPTIONAL REGULATOR"/>
    <property type="match status" value="1"/>
</dbReference>
<keyword evidence="1" id="KW-0805">Transcription regulation</keyword>
<keyword evidence="2 5" id="KW-0238">DNA-binding</keyword>